<name>A0AA36ISV8_9DINO</name>
<dbReference type="GO" id="GO:0005524">
    <property type="term" value="F:ATP binding"/>
    <property type="evidence" value="ECO:0007669"/>
    <property type="project" value="InterPro"/>
</dbReference>
<keyword evidence="3 8" id="KW-0812">Transmembrane</keyword>
<dbReference type="GO" id="GO:0016887">
    <property type="term" value="F:ATP hydrolysis activity"/>
    <property type="evidence" value="ECO:0007669"/>
    <property type="project" value="InterPro"/>
</dbReference>
<dbReference type="InterPro" id="IPR011527">
    <property type="entry name" value="ABC1_TM_dom"/>
</dbReference>
<dbReference type="GO" id="GO:0140359">
    <property type="term" value="F:ABC-type transporter activity"/>
    <property type="evidence" value="ECO:0007669"/>
    <property type="project" value="InterPro"/>
</dbReference>
<evidence type="ECO:0000313" key="10">
    <source>
        <dbReference type="EMBL" id="CAJ1393016.1"/>
    </source>
</evidence>
<reference evidence="10" key="1">
    <citation type="submission" date="2023-08" db="EMBL/GenBank/DDBJ databases">
        <authorList>
            <person name="Chen Y."/>
            <person name="Shah S."/>
            <person name="Dougan E. K."/>
            <person name="Thang M."/>
            <person name="Chan C."/>
        </authorList>
    </citation>
    <scope>NUCLEOTIDE SEQUENCE</scope>
</reference>
<organism evidence="10 11">
    <name type="scientific">Effrenium voratum</name>
    <dbReference type="NCBI Taxonomy" id="2562239"/>
    <lineage>
        <taxon>Eukaryota</taxon>
        <taxon>Sar</taxon>
        <taxon>Alveolata</taxon>
        <taxon>Dinophyceae</taxon>
        <taxon>Suessiales</taxon>
        <taxon>Symbiodiniaceae</taxon>
        <taxon>Effrenium</taxon>
    </lineage>
</organism>
<feature type="transmembrane region" description="Helical" evidence="8">
    <location>
        <begin position="208"/>
        <end position="227"/>
    </location>
</feature>
<feature type="coiled-coil region" evidence="6">
    <location>
        <begin position="750"/>
        <end position="784"/>
    </location>
</feature>
<dbReference type="InterPro" id="IPR003439">
    <property type="entry name" value="ABC_transporter-like_ATP-bd"/>
</dbReference>
<proteinExistence type="inferred from homology"/>
<feature type="transmembrane region" description="Helical" evidence="8">
    <location>
        <begin position="92"/>
        <end position="112"/>
    </location>
</feature>
<dbReference type="SUPFAM" id="SSF90123">
    <property type="entry name" value="ABC transporter transmembrane region"/>
    <property type="match status" value="1"/>
</dbReference>
<accession>A0AA36ISV8</accession>
<keyword evidence="6" id="KW-0175">Coiled coil</keyword>
<evidence type="ECO:0000256" key="8">
    <source>
        <dbReference type="SAM" id="Phobius"/>
    </source>
</evidence>
<feature type="transmembrane region" description="Helical" evidence="8">
    <location>
        <begin position="137"/>
        <end position="156"/>
    </location>
</feature>
<evidence type="ECO:0000256" key="6">
    <source>
        <dbReference type="SAM" id="Coils"/>
    </source>
</evidence>
<dbReference type="PANTHER" id="PTHR11384:SF59">
    <property type="entry name" value="LYSOSOMAL COBALAMIN TRANSPORTER ABCD4"/>
    <property type="match status" value="1"/>
</dbReference>
<feature type="domain" description="ABC transporter" evidence="9">
    <location>
        <begin position="527"/>
        <end position="752"/>
    </location>
</feature>
<keyword evidence="11" id="KW-1185">Reference proteome</keyword>
<comment type="similarity">
    <text evidence="1">Belongs to the ABC transporter superfamily. ABCD family. Peroxisomal fatty acyl CoA transporter (TC 3.A.1.203) subfamily.</text>
</comment>
<feature type="transmembrane region" description="Helical" evidence="8">
    <location>
        <begin position="168"/>
        <end position="188"/>
    </location>
</feature>
<evidence type="ECO:0000256" key="4">
    <source>
        <dbReference type="ARBA" id="ARBA00022989"/>
    </source>
</evidence>
<evidence type="ECO:0000313" key="11">
    <source>
        <dbReference type="Proteomes" id="UP001178507"/>
    </source>
</evidence>
<dbReference type="GO" id="GO:0005886">
    <property type="term" value="C:plasma membrane"/>
    <property type="evidence" value="ECO:0007669"/>
    <property type="project" value="TreeGrafter"/>
</dbReference>
<dbReference type="PROSITE" id="PS50893">
    <property type="entry name" value="ABC_TRANSPORTER_2"/>
    <property type="match status" value="1"/>
</dbReference>
<keyword evidence="2" id="KW-0813">Transport</keyword>
<evidence type="ECO:0000256" key="1">
    <source>
        <dbReference type="ARBA" id="ARBA00008575"/>
    </source>
</evidence>
<dbReference type="Proteomes" id="UP001178507">
    <property type="component" value="Unassembled WGS sequence"/>
</dbReference>
<feature type="transmembrane region" description="Helical" evidence="8">
    <location>
        <begin position="300"/>
        <end position="322"/>
    </location>
</feature>
<evidence type="ECO:0000256" key="5">
    <source>
        <dbReference type="ARBA" id="ARBA00023136"/>
    </source>
</evidence>
<keyword evidence="5 8" id="KW-0472">Membrane</keyword>
<dbReference type="EMBL" id="CAUJNA010002458">
    <property type="protein sequence ID" value="CAJ1393016.1"/>
    <property type="molecule type" value="Genomic_DNA"/>
</dbReference>
<feature type="region of interest" description="Disordered" evidence="7">
    <location>
        <begin position="38"/>
        <end position="80"/>
    </location>
</feature>
<dbReference type="AlphaFoldDB" id="A0AA36ISV8"/>
<sequence length="785" mass="89143">MRIYLCVLWAIRASGHNVHIAVDAQGALQLARDASPREPLLRRNGGSNETRSEVMLEENLAPPRTGNQSGHETPESLRAAEKERHAMSTLTYVWFPMAVVLALLFEVLHWPWAEVDWNLPMERSDGREGSEKVDSSFLGLTLLLASRAWSLARIYLAGAGRVKGRCYLLVLVWIHILGMYLDLITFDFQQRYWNLYQQPSLPLFFELIRNWFILHFTRMITYVYEFYVEDMFFLHCRDHLTRYFEAIWVPNTYVFRMREGGKFDNPDQRIHVDVANFVTQTYSLSFGVTKMIVNMLMYSYMLMSITPASMHAGTLVSIAFLYSAVGSAAMHFLGAQLAHFSWQGERCAGDFRSELRRVYDQSETVASLRSEGAELQRLKHRFEKIKLNTWQSMLLEKRLAILQKWYSPLREVLFMCILAPFFIRGEVSLGRLKQSESALDKISDSLSFLVDNYSRLSVYRATVDRLHNFRHSCLTYLHQEKSSRQAQDTQLIQTLALLGLPPGWPKRLGGADAPPAPAALPASAASGGPLQLEAALLLPSGELLIDVQLEVPAGACVLLCGKEGAGKSTILKAMAGMWPFLRNTRAPPSNDMVLIPQKPRLPMPLTLREAVSFPQSSTKWSEEEIRAVLDRVGLSDFAQNGLDVQLDVNSSLSGGEFQKLMVAHCLLQKPAWVLLDESMAHMSSANRVKMYQLLTDELVAHGSGLISTSHSWQELVSFHGHFYRIETSRTDGTQMHRELQTFDPKEALGEDELALRVKDKDAEIARLRQELVQLQRDRRNSERAN</sequence>
<dbReference type="SUPFAM" id="SSF52540">
    <property type="entry name" value="P-loop containing nucleoside triphosphate hydrolases"/>
    <property type="match status" value="1"/>
</dbReference>
<evidence type="ECO:0000256" key="3">
    <source>
        <dbReference type="ARBA" id="ARBA00022692"/>
    </source>
</evidence>
<protein>
    <recommendedName>
        <fullName evidence="9">ABC transporter domain-containing protein</fullName>
    </recommendedName>
</protein>
<evidence type="ECO:0000259" key="9">
    <source>
        <dbReference type="PROSITE" id="PS50893"/>
    </source>
</evidence>
<dbReference type="Pfam" id="PF06472">
    <property type="entry name" value="ABC_membrane_2"/>
    <property type="match status" value="1"/>
</dbReference>
<dbReference type="InterPro" id="IPR050835">
    <property type="entry name" value="ABC_transporter_sub-D"/>
</dbReference>
<dbReference type="Gene3D" id="1.20.1560.10">
    <property type="entry name" value="ABC transporter type 1, transmembrane domain"/>
    <property type="match status" value="1"/>
</dbReference>
<dbReference type="PANTHER" id="PTHR11384">
    <property type="entry name" value="ATP-BINDING CASSETTE, SUB-FAMILY D MEMBER"/>
    <property type="match status" value="1"/>
</dbReference>
<gene>
    <name evidence="10" type="ORF">EVOR1521_LOCUS17968</name>
</gene>
<dbReference type="InterPro" id="IPR036640">
    <property type="entry name" value="ABC1_TM_sf"/>
</dbReference>
<evidence type="ECO:0000256" key="7">
    <source>
        <dbReference type="SAM" id="MobiDB-lite"/>
    </source>
</evidence>
<keyword evidence="4 8" id="KW-1133">Transmembrane helix</keyword>
<comment type="caution">
    <text evidence="10">The sequence shown here is derived from an EMBL/GenBank/DDBJ whole genome shotgun (WGS) entry which is preliminary data.</text>
</comment>
<evidence type="ECO:0000256" key="2">
    <source>
        <dbReference type="ARBA" id="ARBA00022448"/>
    </source>
</evidence>
<dbReference type="Gene3D" id="3.40.50.300">
    <property type="entry name" value="P-loop containing nucleotide triphosphate hydrolases"/>
    <property type="match status" value="1"/>
</dbReference>
<dbReference type="Pfam" id="PF00005">
    <property type="entry name" value="ABC_tran"/>
    <property type="match status" value="1"/>
</dbReference>
<dbReference type="InterPro" id="IPR027417">
    <property type="entry name" value="P-loop_NTPase"/>
</dbReference>